<evidence type="ECO:0000313" key="4">
    <source>
        <dbReference type="Proteomes" id="UP000028045"/>
    </source>
</evidence>
<accession>A0A084AMM2</accession>
<keyword evidence="1" id="KW-0378">Hydrolase</keyword>
<dbReference type="AlphaFoldDB" id="A0A084AMM2"/>
<dbReference type="GO" id="GO:0019783">
    <property type="term" value="F:ubiquitin-like protein peptidase activity"/>
    <property type="evidence" value="ECO:0007669"/>
    <property type="project" value="UniProtKB-ARBA"/>
</dbReference>
<organism evidence="3 4">
    <name type="scientific">Stachybotrys chartarum (strain CBS 109288 / IBT 7711)</name>
    <name type="common">Toxic black mold</name>
    <name type="synonym">Stilbospora chartarum</name>
    <dbReference type="NCBI Taxonomy" id="1280523"/>
    <lineage>
        <taxon>Eukaryota</taxon>
        <taxon>Fungi</taxon>
        <taxon>Dikarya</taxon>
        <taxon>Ascomycota</taxon>
        <taxon>Pezizomycotina</taxon>
        <taxon>Sordariomycetes</taxon>
        <taxon>Hypocreomycetidae</taxon>
        <taxon>Hypocreales</taxon>
        <taxon>Stachybotryaceae</taxon>
        <taxon>Stachybotrys</taxon>
    </lineage>
</organism>
<dbReference type="Pfam" id="PF07910">
    <property type="entry name" value="Peptidase_C78"/>
    <property type="match status" value="1"/>
</dbReference>
<dbReference type="HOGENOM" id="CLU_013053_0_0_1"/>
<gene>
    <name evidence="3" type="ORF">S7711_08054</name>
</gene>
<dbReference type="Gene3D" id="3.90.70.130">
    <property type="match status" value="1"/>
</dbReference>
<dbReference type="OrthoDB" id="288987at2759"/>
<dbReference type="EMBL" id="KL648655">
    <property type="protein sequence ID" value="KEY66551.1"/>
    <property type="molecule type" value="Genomic_DNA"/>
</dbReference>
<evidence type="ECO:0000313" key="3">
    <source>
        <dbReference type="EMBL" id="KEY66551.1"/>
    </source>
</evidence>
<name>A0A084AMM2_STACB</name>
<feature type="domain" description="UFSP1/2/DUB catalytic" evidence="2">
    <location>
        <begin position="34"/>
        <end position="254"/>
    </location>
</feature>
<keyword evidence="4" id="KW-1185">Reference proteome</keyword>
<dbReference type="InterPro" id="IPR012462">
    <property type="entry name" value="UFSP1/2_DUB_cat"/>
</dbReference>
<dbReference type="Proteomes" id="UP000028045">
    <property type="component" value="Unassembled WGS sequence"/>
</dbReference>
<sequence>MPGWLSSLLKKKGEVSSEGVLPVLRQLLEQCSSTEYAYLCHPYVAHVSKIRGEGGFCGYRNIQMLVSYIVSTRATGSERFGDRFPTVFEIQDLIENAWDMGINSHGRQETGGIKGTRKYIGTPEAQALFCSLTIPCAVQAVRDEDSKQAGTRMLDAVENYFSQGMHDGTAKLRLTALPPIYFQRRGHSMTIIGLEKLTNGQVQLLVFDPTFRDSPSIQELIDKDFQYKASTVDRMLRPYRRSCRDLRHYREFELL</sequence>
<evidence type="ECO:0000259" key="2">
    <source>
        <dbReference type="Pfam" id="PF07910"/>
    </source>
</evidence>
<proteinExistence type="predicted"/>
<protein>
    <recommendedName>
        <fullName evidence="2">UFSP1/2/DUB catalytic domain-containing protein</fullName>
    </recommendedName>
</protein>
<dbReference type="PANTHER" id="PTHR48153:SF4">
    <property type="entry name" value="UBIQUITIN CARBOXYL-TERMINAL HYDROLASE MUG105"/>
    <property type="match status" value="1"/>
</dbReference>
<evidence type="ECO:0000256" key="1">
    <source>
        <dbReference type="ARBA" id="ARBA00022801"/>
    </source>
</evidence>
<reference evidence="3 4" key="1">
    <citation type="journal article" date="2014" name="BMC Genomics">
        <title>Comparative genome sequencing reveals chemotype-specific gene clusters in the toxigenic black mold Stachybotrys.</title>
        <authorList>
            <person name="Semeiks J."/>
            <person name="Borek D."/>
            <person name="Otwinowski Z."/>
            <person name="Grishin N.V."/>
        </authorList>
    </citation>
    <scope>NUCLEOTIDE SEQUENCE [LARGE SCALE GENOMIC DNA]</scope>
    <source>
        <strain evidence="4">CBS 109288 / IBT 7711</strain>
    </source>
</reference>
<dbReference type="PANTHER" id="PTHR48153">
    <property type="entry name" value="UFM1-SPECIFIC PROTEASE 2"/>
    <property type="match status" value="1"/>
</dbReference>